<evidence type="ECO:0000313" key="2">
    <source>
        <dbReference type="Proteomes" id="UP000291084"/>
    </source>
</evidence>
<evidence type="ECO:0000313" key="1">
    <source>
        <dbReference type="EMBL" id="BAT85074.1"/>
    </source>
</evidence>
<dbReference type="EMBL" id="AP015037">
    <property type="protein sequence ID" value="BAT85074.1"/>
    <property type="molecule type" value="Genomic_DNA"/>
</dbReference>
<dbReference type="AlphaFoldDB" id="A0A0S3RWV2"/>
<protein>
    <submittedName>
        <fullName evidence="1">Uncharacterized protein</fullName>
    </submittedName>
</protein>
<accession>A0A0S3RWV2</accession>
<name>A0A0S3RWV2_PHAAN</name>
<proteinExistence type="predicted"/>
<reference evidence="1 2" key="1">
    <citation type="journal article" date="2015" name="Sci. Rep.">
        <title>The power of single molecule real-time sequencing technology in the de novo assembly of a eukaryotic genome.</title>
        <authorList>
            <person name="Sakai H."/>
            <person name="Naito K."/>
            <person name="Ogiso-Tanaka E."/>
            <person name="Takahashi Y."/>
            <person name="Iseki K."/>
            <person name="Muto C."/>
            <person name="Satou K."/>
            <person name="Teruya K."/>
            <person name="Shiroma A."/>
            <person name="Shimoji M."/>
            <person name="Hirano T."/>
            <person name="Itoh T."/>
            <person name="Kaga A."/>
            <person name="Tomooka N."/>
        </authorList>
    </citation>
    <scope>NUCLEOTIDE SEQUENCE [LARGE SCALE GENOMIC DNA]</scope>
    <source>
        <strain evidence="2">cv. Shumari</strain>
    </source>
</reference>
<sequence>MMVCASFFSLSFEVIPTASRTVDWTRVGASTVEPSEFDKLMYKFCNHRENPMKISMTHPMTSISSFKNLQQRKCILLWNYSNSSLQFQHFKRVGISKQG</sequence>
<dbReference type="Proteomes" id="UP000291084">
    <property type="component" value="Chromosome 4"/>
</dbReference>
<gene>
    <name evidence="1" type="primary">Vigan.04G256800</name>
    <name evidence="1" type="ORF">VIGAN_04256800</name>
</gene>
<organism evidence="1 2">
    <name type="scientific">Vigna angularis var. angularis</name>
    <dbReference type="NCBI Taxonomy" id="157739"/>
    <lineage>
        <taxon>Eukaryota</taxon>
        <taxon>Viridiplantae</taxon>
        <taxon>Streptophyta</taxon>
        <taxon>Embryophyta</taxon>
        <taxon>Tracheophyta</taxon>
        <taxon>Spermatophyta</taxon>
        <taxon>Magnoliopsida</taxon>
        <taxon>eudicotyledons</taxon>
        <taxon>Gunneridae</taxon>
        <taxon>Pentapetalae</taxon>
        <taxon>rosids</taxon>
        <taxon>fabids</taxon>
        <taxon>Fabales</taxon>
        <taxon>Fabaceae</taxon>
        <taxon>Papilionoideae</taxon>
        <taxon>50 kb inversion clade</taxon>
        <taxon>NPAAA clade</taxon>
        <taxon>indigoferoid/millettioid clade</taxon>
        <taxon>Phaseoleae</taxon>
        <taxon>Vigna</taxon>
    </lineage>
</organism>
<keyword evidence="2" id="KW-1185">Reference proteome</keyword>